<keyword evidence="1" id="KW-0472">Membrane</keyword>
<name>A0A497YHV4_9BACL</name>
<sequence length="96" mass="11128">MVEFVYEWMGHIQLGVFLLAPLLLPWWLKRYIWLGFVAVGYVLYIAWGLYLQATRTMEEFGTGFGMMILPYLAGISLFGYLLQKSIDHSKQNGSEE</sequence>
<evidence type="ECO:0000313" key="3">
    <source>
        <dbReference type="Proteomes" id="UP000280791"/>
    </source>
</evidence>
<comment type="caution">
    <text evidence="2">The sequence shown here is derived from an EMBL/GenBank/DDBJ whole genome shotgun (WGS) entry which is preliminary data.</text>
</comment>
<dbReference type="AlphaFoldDB" id="A0A497YHV4"/>
<keyword evidence="1" id="KW-1133">Transmembrane helix</keyword>
<feature type="transmembrane region" description="Helical" evidence="1">
    <location>
        <begin position="62"/>
        <end position="82"/>
    </location>
</feature>
<accession>A0A497YHV4</accession>
<evidence type="ECO:0000313" key="2">
    <source>
        <dbReference type="EMBL" id="RLJ90536.1"/>
    </source>
</evidence>
<evidence type="ECO:0000256" key="1">
    <source>
        <dbReference type="SAM" id="Phobius"/>
    </source>
</evidence>
<feature type="transmembrane region" description="Helical" evidence="1">
    <location>
        <begin position="31"/>
        <end position="50"/>
    </location>
</feature>
<keyword evidence="3" id="KW-1185">Reference proteome</keyword>
<dbReference type="Proteomes" id="UP000280791">
    <property type="component" value="Unassembled WGS sequence"/>
</dbReference>
<keyword evidence="1" id="KW-0812">Transmembrane</keyword>
<proteinExistence type="predicted"/>
<dbReference type="EMBL" id="RCCP01000001">
    <property type="protein sequence ID" value="RLJ90536.1"/>
    <property type="molecule type" value="Genomic_DNA"/>
</dbReference>
<protein>
    <submittedName>
        <fullName evidence="2">Uncharacterized protein</fullName>
    </submittedName>
</protein>
<organism evidence="2 3">
    <name type="scientific">Planococcus citreus</name>
    <dbReference type="NCBI Taxonomy" id="1373"/>
    <lineage>
        <taxon>Bacteria</taxon>
        <taxon>Bacillati</taxon>
        <taxon>Bacillota</taxon>
        <taxon>Bacilli</taxon>
        <taxon>Bacillales</taxon>
        <taxon>Caryophanaceae</taxon>
        <taxon>Planococcus</taxon>
    </lineage>
</organism>
<reference evidence="2 3" key="1">
    <citation type="submission" date="2018-10" db="EMBL/GenBank/DDBJ databases">
        <title>Genomic Encyclopedia of Type Strains, Phase IV (KMG-IV): sequencing the most valuable type-strain genomes for metagenomic binning, comparative biology and taxonomic classification.</title>
        <authorList>
            <person name="Goeker M."/>
        </authorList>
    </citation>
    <scope>NUCLEOTIDE SEQUENCE [LARGE SCALE GENOMIC DNA]</scope>
    <source>
        <strain evidence="2 3">DSM 20549</strain>
    </source>
</reference>
<feature type="transmembrane region" description="Helical" evidence="1">
    <location>
        <begin position="6"/>
        <end position="24"/>
    </location>
</feature>
<gene>
    <name evidence="2" type="ORF">DFR62_0680</name>
</gene>